<dbReference type="InterPro" id="IPR029044">
    <property type="entry name" value="Nucleotide-diphossugar_trans"/>
</dbReference>
<organism evidence="3 4">
    <name type="scientific">Leptospira santarosai serovar Arenal str. MAVJ 401</name>
    <dbReference type="NCBI Taxonomy" id="1049976"/>
    <lineage>
        <taxon>Bacteria</taxon>
        <taxon>Pseudomonadati</taxon>
        <taxon>Spirochaetota</taxon>
        <taxon>Spirochaetia</taxon>
        <taxon>Leptospirales</taxon>
        <taxon>Leptospiraceae</taxon>
        <taxon>Leptospira</taxon>
    </lineage>
</organism>
<evidence type="ECO:0000256" key="1">
    <source>
        <dbReference type="PROSITE-ProRule" id="PRU00703"/>
    </source>
</evidence>
<protein>
    <submittedName>
        <fullName evidence="3">CBS domain protein</fullName>
    </submittedName>
</protein>
<keyword evidence="1" id="KW-0129">CBS domain</keyword>
<dbReference type="Pfam" id="PF00571">
    <property type="entry name" value="CBS"/>
    <property type="match status" value="2"/>
</dbReference>
<evidence type="ECO:0000313" key="3">
    <source>
        <dbReference type="EMBL" id="EMN20810.1"/>
    </source>
</evidence>
<dbReference type="InterPro" id="IPR000644">
    <property type="entry name" value="CBS_dom"/>
</dbReference>
<gene>
    <name evidence="3" type="ORF">LEP1GSC063_3059</name>
</gene>
<dbReference type="Gene3D" id="3.10.580.10">
    <property type="entry name" value="CBS-domain"/>
    <property type="match status" value="1"/>
</dbReference>
<name>M6JMJ2_9LEPT</name>
<dbReference type="EMBL" id="AHMU02000065">
    <property type="protein sequence ID" value="EMN20810.1"/>
    <property type="molecule type" value="Genomic_DNA"/>
</dbReference>
<proteinExistence type="predicted"/>
<feature type="domain" description="CBS" evidence="2">
    <location>
        <begin position="1"/>
        <end position="58"/>
    </location>
</feature>
<accession>M6JMJ2</accession>
<dbReference type="InterPro" id="IPR050486">
    <property type="entry name" value="Mannose-1P_guanyltransferase"/>
</dbReference>
<dbReference type="CDD" id="cd06426">
    <property type="entry name" value="NTP_transferase_like_2"/>
    <property type="match status" value="1"/>
</dbReference>
<dbReference type="PANTHER" id="PTHR22572">
    <property type="entry name" value="SUGAR-1-PHOSPHATE GUANYL TRANSFERASE"/>
    <property type="match status" value="1"/>
</dbReference>
<dbReference type="RefSeq" id="WP_004472344.1">
    <property type="nucleotide sequence ID" value="NZ_AHMU02000065.1"/>
</dbReference>
<dbReference type="CDD" id="cd04607">
    <property type="entry name" value="CBS_pair_NTP_transferase_assoc"/>
    <property type="match status" value="1"/>
</dbReference>
<evidence type="ECO:0000313" key="4">
    <source>
        <dbReference type="Proteomes" id="UP000012106"/>
    </source>
</evidence>
<dbReference type="AlphaFoldDB" id="M6JMJ2"/>
<evidence type="ECO:0000259" key="2">
    <source>
        <dbReference type="PROSITE" id="PS51371"/>
    </source>
</evidence>
<dbReference type="SMART" id="SM00116">
    <property type="entry name" value="CBS"/>
    <property type="match status" value="2"/>
</dbReference>
<reference evidence="3 4" key="1">
    <citation type="submission" date="2013-01" db="EMBL/GenBank/DDBJ databases">
        <authorList>
            <person name="Harkins D.M."/>
            <person name="Durkin A.S."/>
            <person name="Brinkac L.M."/>
            <person name="Haft D.H."/>
            <person name="Selengut J.D."/>
            <person name="Sanka R."/>
            <person name="DePew J."/>
            <person name="Purushe J."/>
            <person name="Hartskeerl R.A."/>
            <person name="Ahmed A."/>
            <person name="van der Linden H."/>
            <person name="Goris M.G.A."/>
            <person name="Vinetz J.M."/>
            <person name="Sutton G.G."/>
            <person name="Nierman W.C."/>
            <person name="Fouts D.E."/>
        </authorList>
    </citation>
    <scope>NUCLEOTIDE SEQUENCE [LARGE SCALE GENOMIC DNA]</scope>
    <source>
        <strain evidence="3 4">MAVJ 401</strain>
    </source>
</reference>
<dbReference type="Proteomes" id="UP000012106">
    <property type="component" value="Unassembled WGS sequence"/>
</dbReference>
<dbReference type="SUPFAM" id="SSF53448">
    <property type="entry name" value="Nucleotide-diphospho-sugar transferases"/>
    <property type="match status" value="1"/>
</dbReference>
<feature type="domain" description="CBS" evidence="2">
    <location>
        <begin position="66"/>
        <end position="122"/>
    </location>
</feature>
<dbReference type="SUPFAM" id="SSF54631">
    <property type="entry name" value="CBS-domain pair"/>
    <property type="match status" value="1"/>
</dbReference>
<dbReference type="Gene3D" id="3.90.550.10">
    <property type="entry name" value="Spore Coat Polysaccharide Biosynthesis Protein SpsA, Chain A"/>
    <property type="match status" value="1"/>
</dbReference>
<dbReference type="PROSITE" id="PS51371">
    <property type="entry name" value="CBS"/>
    <property type="match status" value="2"/>
</dbReference>
<dbReference type="InterPro" id="IPR046342">
    <property type="entry name" value="CBS_dom_sf"/>
</dbReference>
<comment type="caution">
    <text evidence="3">The sequence shown here is derived from an EMBL/GenBank/DDBJ whole genome shotgun (WGS) entry which is preliminary data.</text>
</comment>
<sequence>MKNWRNILISPDVTLQDAIKILDKEALRIALITDGNCKLLGTLTDGDVRRALLKNQQLSVPVQKVMSAKPKVAQTNWTKEQILLEMEKYDLLHLPIVNEQGILTGLETVHGLLEKPKFYNPVFLMAGGFGTRLYPLTNNCPKPMLKVGNKPILELILEGFVAAGFYRFFISTHFMPEMIQNYFGDGKRWNVNIDYVHEEEPLGTGGALGLLPHKQIDHPMFMMNGDLLTNLNYLSLLEFHKKEGGVATICVREFDYQVPYGVIQSNGHHVVEIIEKPIQRFNVNAGIYLLDPDFVKSVQKGQKVDMPNLIDKELKSSKQVNIFPIHEYWLDIGRMEEFERAQGDWLKFFNE</sequence>
<dbReference type="Pfam" id="PF00483">
    <property type="entry name" value="NTP_transferase"/>
    <property type="match status" value="1"/>
</dbReference>
<dbReference type="InterPro" id="IPR005835">
    <property type="entry name" value="NTP_transferase_dom"/>
</dbReference>